<evidence type="ECO:0000259" key="1">
    <source>
        <dbReference type="Pfam" id="PF07717"/>
    </source>
</evidence>
<dbReference type="OrthoDB" id="5600252at2759"/>
<organism evidence="2 5">
    <name type="scientific">Adineta steineri</name>
    <dbReference type="NCBI Taxonomy" id="433720"/>
    <lineage>
        <taxon>Eukaryota</taxon>
        <taxon>Metazoa</taxon>
        <taxon>Spiralia</taxon>
        <taxon>Gnathifera</taxon>
        <taxon>Rotifera</taxon>
        <taxon>Eurotatoria</taxon>
        <taxon>Bdelloidea</taxon>
        <taxon>Adinetida</taxon>
        <taxon>Adinetidae</taxon>
        <taxon>Adineta</taxon>
    </lineage>
</organism>
<dbReference type="Proteomes" id="UP000663832">
    <property type="component" value="Unassembled WGS sequence"/>
</dbReference>
<dbReference type="AlphaFoldDB" id="A0A815F4C3"/>
<feature type="domain" description="DEAD-box helicase OB fold" evidence="1">
    <location>
        <begin position="47"/>
        <end position="100"/>
    </location>
</feature>
<evidence type="ECO:0000313" key="3">
    <source>
        <dbReference type="EMBL" id="CAF1584542.1"/>
    </source>
</evidence>
<evidence type="ECO:0000313" key="2">
    <source>
        <dbReference type="EMBL" id="CAF1320926.1"/>
    </source>
</evidence>
<reference evidence="2" key="1">
    <citation type="submission" date="2021-02" db="EMBL/GenBank/DDBJ databases">
        <authorList>
            <person name="Nowell W R."/>
        </authorList>
    </citation>
    <scope>NUCLEOTIDE SEQUENCE</scope>
</reference>
<dbReference type="EMBL" id="CAJNOI010000633">
    <property type="protein sequence ID" value="CAF1320926.1"/>
    <property type="molecule type" value="Genomic_DNA"/>
</dbReference>
<dbReference type="InterPro" id="IPR011709">
    <property type="entry name" value="DEAD-box_helicase_OB_fold"/>
</dbReference>
<accession>A0A815F4C3</accession>
<comment type="caution">
    <text evidence="2">The sequence shown here is derived from an EMBL/GenBank/DDBJ whole genome shotgun (WGS) entry which is preliminary data.</text>
</comment>
<dbReference type="EMBL" id="CAJNOM010000994">
    <property type="protein sequence ID" value="CAF1584542.1"/>
    <property type="molecule type" value="Genomic_DNA"/>
</dbReference>
<keyword evidence="4" id="KW-1185">Reference proteome</keyword>
<evidence type="ECO:0000313" key="4">
    <source>
        <dbReference type="Proteomes" id="UP000663832"/>
    </source>
</evidence>
<gene>
    <name evidence="2" type="ORF">BJG266_LOCUS33343</name>
    <name evidence="3" type="ORF">QVE165_LOCUS50474</name>
</gene>
<proteinExistence type="predicted"/>
<evidence type="ECO:0000313" key="5">
    <source>
        <dbReference type="Proteomes" id="UP000663877"/>
    </source>
</evidence>
<name>A0A815F4C3_9BILA</name>
<protein>
    <recommendedName>
        <fullName evidence="1">DEAD-box helicase OB fold domain-containing protein</fullName>
    </recommendedName>
</protein>
<dbReference type="Pfam" id="PF07717">
    <property type="entry name" value="OB_NTP_bind"/>
    <property type="match status" value="1"/>
</dbReference>
<sequence length="169" mass="19147">MMFVANSCLAEIIFGSCTISMTLFTLQNDLKKIWYYNSFCNFLGYYGKEALIHKNSVNCGREIPIFSSPFFVFTKKIKTRAVSAKQMSMSTPIQLLLFASDQVDVVESNLICLDNWLMLNMNTDLASKIVSIRPAIEALIIRCTQQPNDITSHLLSVEQLCNLIRLLSD</sequence>
<dbReference type="Proteomes" id="UP000663877">
    <property type="component" value="Unassembled WGS sequence"/>
</dbReference>